<dbReference type="NCBIfam" id="TIGR03167">
    <property type="entry name" value="tRNA_sel_U_synt"/>
    <property type="match status" value="1"/>
</dbReference>
<dbReference type="PANTHER" id="PTHR30401:SF0">
    <property type="entry name" value="TRNA 2-SELENOURIDINE SYNTHASE"/>
    <property type="match status" value="1"/>
</dbReference>
<dbReference type="SUPFAM" id="SSF52540">
    <property type="entry name" value="P-loop containing nucleoside triphosphate hydrolases"/>
    <property type="match status" value="1"/>
</dbReference>
<reference evidence="3" key="1">
    <citation type="submission" date="2020-12" db="EMBL/GenBank/DDBJ databases">
        <title>Vagococcus allomyrinae sp. nov. and Enterococcus lavae sp. nov., isolated from the larvae of Allomyrina dichotoma.</title>
        <authorList>
            <person name="Lee S.D."/>
        </authorList>
    </citation>
    <scope>NUCLEOTIDE SEQUENCE</scope>
    <source>
        <strain evidence="3">BWB3-3</strain>
    </source>
</reference>
<dbReference type="GO" id="GO:0043828">
    <property type="term" value="F:tRNA 2-selenouridine synthase activity"/>
    <property type="evidence" value="ECO:0007669"/>
    <property type="project" value="InterPro"/>
</dbReference>
<dbReference type="RefSeq" id="WP_209526969.1">
    <property type="nucleotide sequence ID" value="NZ_JAEEGA010000005.1"/>
</dbReference>
<dbReference type="EMBL" id="JAEEGA010000005">
    <property type="protein sequence ID" value="MBP1041225.1"/>
    <property type="molecule type" value="Genomic_DNA"/>
</dbReference>
<dbReference type="Proteomes" id="UP000674938">
    <property type="component" value="Unassembled WGS sequence"/>
</dbReference>
<protein>
    <submittedName>
        <fullName evidence="3">tRNA 2-selenouridine(34) synthase MnmH</fullName>
    </submittedName>
</protein>
<dbReference type="SUPFAM" id="SSF52821">
    <property type="entry name" value="Rhodanese/Cell cycle control phosphatase"/>
    <property type="match status" value="1"/>
</dbReference>
<dbReference type="InterPro" id="IPR001763">
    <property type="entry name" value="Rhodanese-like_dom"/>
</dbReference>
<evidence type="ECO:0000256" key="1">
    <source>
        <dbReference type="ARBA" id="ARBA00023266"/>
    </source>
</evidence>
<sequence>MKPTVTYSEILTASDTKRICFVDVRSPKEYRQATIPGAVNIPVLDDQAREKIGILYVNGKIEEAKQCGIDWASGQLPQMFAEYQSLLKEFDELVIFCSRGGMRSLSIFSLLKALGLSVSRLQGGYKAYRHYIVEQLETQLTKVNFMTLYGLSGSGKTDILTALAAQGAKVLDLEACANHRGSLLGSVGLTEPHSQKMFESLLFDASRHWQRGETVFTEGESKRIGRAVMPPSLYQAIQEGEKLLINVSLKKRVEQIHRDYVTVANLPELITAIGRLNKVINPEKVQRMQAQLEAGDVDQVIEKLLVSYYDPQYGFHKKEYLKTFVNQDSNQTAKAILAWHQERGPS</sequence>
<dbReference type="PROSITE" id="PS50206">
    <property type="entry name" value="RHODANESE_3"/>
    <property type="match status" value="1"/>
</dbReference>
<organism evidence="3 4">
    <name type="scientific">Vagococcus allomyrinae</name>
    <dbReference type="NCBI Taxonomy" id="2794353"/>
    <lineage>
        <taxon>Bacteria</taxon>
        <taxon>Bacillati</taxon>
        <taxon>Bacillota</taxon>
        <taxon>Bacilli</taxon>
        <taxon>Lactobacillales</taxon>
        <taxon>Enterococcaceae</taxon>
        <taxon>Vagococcus</taxon>
    </lineage>
</organism>
<dbReference type="Pfam" id="PF26341">
    <property type="entry name" value="AAA_SelU"/>
    <property type="match status" value="1"/>
</dbReference>
<keyword evidence="4" id="KW-1185">Reference proteome</keyword>
<dbReference type="Gene3D" id="3.40.250.10">
    <property type="entry name" value="Rhodanese-like domain"/>
    <property type="match status" value="1"/>
</dbReference>
<keyword evidence="1" id="KW-0711">Selenium</keyword>
<feature type="domain" description="Rhodanese" evidence="2">
    <location>
        <begin position="15"/>
        <end position="137"/>
    </location>
</feature>
<dbReference type="SMART" id="SM00450">
    <property type="entry name" value="RHOD"/>
    <property type="match status" value="1"/>
</dbReference>
<name>A0A940P558_9ENTE</name>
<evidence type="ECO:0000259" key="2">
    <source>
        <dbReference type="PROSITE" id="PS50206"/>
    </source>
</evidence>
<evidence type="ECO:0000313" key="4">
    <source>
        <dbReference type="Proteomes" id="UP000674938"/>
    </source>
</evidence>
<evidence type="ECO:0000313" key="3">
    <source>
        <dbReference type="EMBL" id="MBP1041225.1"/>
    </source>
</evidence>
<proteinExistence type="predicted"/>
<gene>
    <name evidence="3" type="primary">mnmH</name>
    <name evidence="3" type="ORF">I6N95_09425</name>
</gene>
<comment type="caution">
    <text evidence="3">The sequence shown here is derived from an EMBL/GenBank/DDBJ whole genome shotgun (WGS) entry which is preliminary data.</text>
</comment>
<accession>A0A940P558</accession>
<dbReference type="NCBIfam" id="NF008750">
    <property type="entry name" value="PRK11784.1-2"/>
    <property type="match status" value="1"/>
</dbReference>
<dbReference type="InterPro" id="IPR058840">
    <property type="entry name" value="AAA_SelU"/>
</dbReference>
<dbReference type="GO" id="GO:0002098">
    <property type="term" value="P:tRNA wobble uridine modification"/>
    <property type="evidence" value="ECO:0007669"/>
    <property type="project" value="InterPro"/>
</dbReference>
<dbReference type="InterPro" id="IPR017582">
    <property type="entry name" value="SelU"/>
</dbReference>
<dbReference type="Pfam" id="PF00581">
    <property type="entry name" value="Rhodanese"/>
    <property type="match status" value="1"/>
</dbReference>
<dbReference type="PANTHER" id="PTHR30401">
    <property type="entry name" value="TRNA 2-SELENOURIDINE SYNTHASE"/>
    <property type="match status" value="1"/>
</dbReference>
<dbReference type="NCBIfam" id="NF008752">
    <property type="entry name" value="PRK11784.1-4"/>
    <property type="match status" value="1"/>
</dbReference>
<dbReference type="AlphaFoldDB" id="A0A940P558"/>
<dbReference type="InterPro" id="IPR036873">
    <property type="entry name" value="Rhodanese-like_dom_sf"/>
</dbReference>
<dbReference type="InterPro" id="IPR027417">
    <property type="entry name" value="P-loop_NTPase"/>
</dbReference>